<comment type="caution">
    <text evidence="7">The sequence shown here is derived from an EMBL/GenBank/DDBJ whole genome shotgun (WGS) entry which is preliminary data.</text>
</comment>
<dbReference type="Gene3D" id="3.40.50.1450">
    <property type="entry name" value="HybD-like"/>
    <property type="match status" value="1"/>
</dbReference>
<evidence type="ECO:0000256" key="3">
    <source>
        <dbReference type="ARBA" id="ARBA00022670"/>
    </source>
</evidence>
<evidence type="ECO:0000256" key="1">
    <source>
        <dbReference type="ARBA" id="ARBA00006814"/>
    </source>
</evidence>
<organism evidence="7 8">
    <name type="scientific">Paracraurococcus lichenis</name>
    <dbReference type="NCBI Taxonomy" id="3064888"/>
    <lineage>
        <taxon>Bacteria</taxon>
        <taxon>Pseudomonadati</taxon>
        <taxon>Pseudomonadota</taxon>
        <taxon>Alphaproteobacteria</taxon>
        <taxon>Acetobacterales</taxon>
        <taxon>Roseomonadaceae</taxon>
        <taxon>Paracraurococcus</taxon>
    </lineage>
</organism>
<proteinExistence type="inferred from homology"/>
<dbReference type="Proteomes" id="UP001243009">
    <property type="component" value="Unassembled WGS sequence"/>
</dbReference>
<dbReference type="CDD" id="cd06062">
    <property type="entry name" value="H2MP_MemB-H2up"/>
    <property type="match status" value="1"/>
</dbReference>
<dbReference type="Pfam" id="PF01750">
    <property type="entry name" value="HycI"/>
    <property type="match status" value="1"/>
</dbReference>
<sequence>MTLPADPAACECLVLGIGNLLWADEGFGVRCVEALHRGWRMAPGVALMDGGTQGLYLVHHIRAARRLIVFDAIDYGDEPGRLRLVRDGEVPAFGGVRKMSLHQTGFQDVLIAAEMLGGGPERILLVGVQAGELEDYGGSLTPPVRAQMGPALMAALAQLTDWGLPAVPRPEEEAVAPLLGPGLGLSDYEGGRPGPEQAWRRGDARFLAAD</sequence>
<keyword evidence="4" id="KW-0479">Metal-binding</keyword>
<dbReference type="InterPro" id="IPR004419">
    <property type="entry name" value="Pept_A31_hyd_express"/>
</dbReference>
<keyword evidence="8" id="KW-1185">Reference proteome</keyword>
<evidence type="ECO:0000256" key="6">
    <source>
        <dbReference type="ARBA" id="ARBA00022801"/>
    </source>
</evidence>
<evidence type="ECO:0000313" key="7">
    <source>
        <dbReference type="EMBL" id="MDO9709329.1"/>
    </source>
</evidence>
<reference evidence="7 8" key="1">
    <citation type="submission" date="2023-08" db="EMBL/GenBank/DDBJ databases">
        <title>The draft genome sequence of Paracraurococcus sp. LOR1-02.</title>
        <authorList>
            <person name="Kingkaew E."/>
            <person name="Tanasupawat S."/>
        </authorList>
    </citation>
    <scope>NUCLEOTIDE SEQUENCE [LARGE SCALE GENOMIC DNA]</scope>
    <source>
        <strain evidence="7 8">LOR1-02</strain>
    </source>
</reference>
<keyword evidence="5" id="KW-0064">Aspartyl protease</keyword>
<dbReference type="NCBIfam" id="TIGR00140">
    <property type="entry name" value="hupD"/>
    <property type="match status" value="1"/>
</dbReference>
<evidence type="ECO:0000313" key="8">
    <source>
        <dbReference type="Proteomes" id="UP001243009"/>
    </source>
</evidence>
<dbReference type="EMBL" id="JAUTWS010000011">
    <property type="protein sequence ID" value="MDO9709329.1"/>
    <property type="molecule type" value="Genomic_DNA"/>
</dbReference>
<dbReference type="InterPro" id="IPR000671">
    <property type="entry name" value="Peptidase_A31"/>
</dbReference>
<dbReference type="SUPFAM" id="SSF53163">
    <property type="entry name" value="HybD-like"/>
    <property type="match status" value="1"/>
</dbReference>
<dbReference type="PANTHER" id="PTHR30302:SF1">
    <property type="entry name" value="HYDROGENASE 2 MATURATION PROTEASE"/>
    <property type="match status" value="1"/>
</dbReference>
<evidence type="ECO:0000256" key="5">
    <source>
        <dbReference type="ARBA" id="ARBA00022750"/>
    </source>
</evidence>
<dbReference type="PRINTS" id="PR00446">
    <property type="entry name" value="HYDRGNUPTAKE"/>
</dbReference>
<accession>A0ABT9DZJ5</accession>
<dbReference type="InterPro" id="IPR023430">
    <property type="entry name" value="Pept_HybD-like_dom_sf"/>
</dbReference>
<keyword evidence="2" id="KW-0533">Nickel</keyword>
<dbReference type="PANTHER" id="PTHR30302">
    <property type="entry name" value="HYDROGENASE 1 MATURATION PROTEASE"/>
    <property type="match status" value="1"/>
</dbReference>
<dbReference type="RefSeq" id="WP_305104194.1">
    <property type="nucleotide sequence ID" value="NZ_JAUTWS010000011.1"/>
</dbReference>
<gene>
    <name evidence="7" type="ORF">Q7A36_13335</name>
</gene>
<name>A0ABT9DZJ5_9PROT</name>
<evidence type="ECO:0000256" key="2">
    <source>
        <dbReference type="ARBA" id="ARBA00022596"/>
    </source>
</evidence>
<dbReference type="NCBIfam" id="TIGR00072">
    <property type="entry name" value="hydrog_prot"/>
    <property type="match status" value="1"/>
</dbReference>
<evidence type="ECO:0000256" key="4">
    <source>
        <dbReference type="ARBA" id="ARBA00022723"/>
    </source>
</evidence>
<keyword evidence="6" id="KW-0378">Hydrolase</keyword>
<comment type="similarity">
    <text evidence="1">Belongs to the peptidase A31 family.</text>
</comment>
<protein>
    <submittedName>
        <fullName evidence="7">HyaD/HybD family hydrogenase maturation endopeptidase</fullName>
    </submittedName>
</protein>
<keyword evidence="3" id="KW-0645">Protease</keyword>